<dbReference type="STRING" id="1325735.A0A428TDD3"/>
<keyword evidence="1" id="KW-1133">Transmembrane helix</keyword>
<proteinExistence type="predicted"/>
<feature type="transmembrane region" description="Helical" evidence="1">
    <location>
        <begin position="24"/>
        <end position="43"/>
    </location>
</feature>
<protein>
    <submittedName>
        <fullName evidence="2">Uncharacterized protein</fullName>
    </submittedName>
</protein>
<dbReference type="AlphaFoldDB" id="A0A428TDD3"/>
<keyword evidence="1" id="KW-0472">Membrane</keyword>
<sequence length="196" mass="21395">MGKSEESPESYKNHESHGIGSSTFYGLLIVALIVTVFVIIYIADRALHPRPVPRLIAHQLVRLRTTRGLGRHAVENIPTVEFHAQPTPKKMHILRHSPALRTKPATPKRSILYMFQRHPGISPPSLESGTLKTAEVSSLCSICTEDFAEGVKSVADGSRPYLSPMVIDLALLSGMAIPREPPAARLAPIHSSRATG</sequence>
<name>A0A428TDD3_9HYPO</name>
<dbReference type="EMBL" id="NKCK01000098">
    <property type="protein sequence ID" value="RSM00019.1"/>
    <property type="molecule type" value="Genomic_DNA"/>
</dbReference>
<accession>A0A428TDD3</accession>
<dbReference type="Proteomes" id="UP000287144">
    <property type="component" value="Unassembled WGS sequence"/>
</dbReference>
<comment type="caution">
    <text evidence="2">The sequence shown here is derived from an EMBL/GenBank/DDBJ whole genome shotgun (WGS) entry which is preliminary data.</text>
</comment>
<gene>
    <name evidence="2" type="ORF">CEP52_009394</name>
</gene>
<keyword evidence="3" id="KW-1185">Reference proteome</keyword>
<organism evidence="2 3">
    <name type="scientific">Fusarium oligoseptatum</name>
    <dbReference type="NCBI Taxonomy" id="2604345"/>
    <lineage>
        <taxon>Eukaryota</taxon>
        <taxon>Fungi</taxon>
        <taxon>Dikarya</taxon>
        <taxon>Ascomycota</taxon>
        <taxon>Pezizomycotina</taxon>
        <taxon>Sordariomycetes</taxon>
        <taxon>Hypocreomycetidae</taxon>
        <taxon>Hypocreales</taxon>
        <taxon>Nectriaceae</taxon>
        <taxon>Fusarium</taxon>
        <taxon>Fusarium solani species complex</taxon>
    </lineage>
</organism>
<evidence type="ECO:0000313" key="3">
    <source>
        <dbReference type="Proteomes" id="UP000287144"/>
    </source>
</evidence>
<evidence type="ECO:0000256" key="1">
    <source>
        <dbReference type="SAM" id="Phobius"/>
    </source>
</evidence>
<reference evidence="2 3" key="1">
    <citation type="submission" date="2017-06" db="EMBL/GenBank/DDBJ databases">
        <title>Comparative genomic analysis of Ambrosia Fusariam Clade fungi.</title>
        <authorList>
            <person name="Stajich J.E."/>
            <person name="Carrillo J."/>
            <person name="Kijimoto T."/>
            <person name="Eskalen A."/>
            <person name="O'Donnell K."/>
            <person name="Kasson M."/>
        </authorList>
    </citation>
    <scope>NUCLEOTIDE SEQUENCE [LARGE SCALE GENOMIC DNA]</scope>
    <source>
        <strain evidence="2 3">NRRL62579</strain>
    </source>
</reference>
<evidence type="ECO:0000313" key="2">
    <source>
        <dbReference type="EMBL" id="RSM00019.1"/>
    </source>
</evidence>
<keyword evidence="1" id="KW-0812">Transmembrane</keyword>